<evidence type="ECO:0000256" key="17">
    <source>
        <dbReference type="ARBA" id="ARBA00047493"/>
    </source>
</evidence>
<gene>
    <name evidence="24" type="primary">folC</name>
    <name evidence="24" type="ORF">NCTC10359_01039</name>
</gene>
<dbReference type="InterPro" id="IPR013221">
    <property type="entry name" value="Mur_ligase_cen"/>
</dbReference>
<dbReference type="NCBIfam" id="NF008101">
    <property type="entry name" value="PRK10846.1"/>
    <property type="match status" value="1"/>
</dbReference>
<comment type="similarity">
    <text evidence="4 21">Belongs to the folylpolyglutamate synthase family.</text>
</comment>
<dbReference type="InterPro" id="IPR036565">
    <property type="entry name" value="Mur-like_cat_sf"/>
</dbReference>
<comment type="pathway">
    <text evidence="2">Cofactor biosynthesis; tetrahydrofolate biosynthesis; 7,8-dihydrofolate from 2-amino-4-hydroxy-6-hydroxymethyl-7,8-dihydropteridine diphosphate and 4-aminobenzoate: step 2/2.</text>
</comment>
<dbReference type="Pfam" id="PF08245">
    <property type="entry name" value="Mur_ligase_M"/>
    <property type="match status" value="1"/>
</dbReference>
<dbReference type="GO" id="GO:0046872">
    <property type="term" value="F:metal ion binding"/>
    <property type="evidence" value="ECO:0007669"/>
    <property type="project" value="UniProtKB-KW"/>
</dbReference>
<protein>
    <recommendedName>
        <fullName evidence="7">Dihydrofolate synthase/folylpolyglutamate synthase</fullName>
        <ecNumber evidence="5">6.3.2.12</ecNumber>
        <ecNumber evidence="6">6.3.2.17</ecNumber>
    </recommendedName>
    <alternativeName>
        <fullName evidence="16">Folylpoly-gamma-glutamate synthetase-dihydrofolate synthetase</fullName>
    </alternativeName>
    <alternativeName>
        <fullName evidence="14">Folylpolyglutamate synthetase</fullName>
    </alternativeName>
    <alternativeName>
        <fullName evidence="15">Tetrahydrofolylpolyglutamate synthase</fullName>
    </alternativeName>
</protein>
<dbReference type="AlphaFoldDB" id="A0A378T991"/>
<evidence type="ECO:0000256" key="18">
    <source>
        <dbReference type="ARBA" id="ARBA00047808"/>
    </source>
</evidence>
<dbReference type="GO" id="GO:0004326">
    <property type="term" value="F:tetrahydrofolylpolyglutamate synthase activity"/>
    <property type="evidence" value="ECO:0007669"/>
    <property type="project" value="UniProtKB-EC"/>
</dbReference>
<evidence type="ECO:0000256" key="3">
    <source>
        <dbReference type="ARBA" id="ARBA00005150"/>
    </source>
</evidence>
<dbReference type="InterPro" id="IPR036615">
    <property type="entry name" value="Mur_ligase_C_dom_sf"/>
</dbReference>
<keyword evidence="13" id="KW-0289">Folate biosynthesis</keyword>
<evidence type="ECO:0000256" key="6">
    <source>
        <dbReference type="ARBA" id="ARBA00013025"/>
    </source>
</evidence>
<evidence type="ECO:0000259" key="23">
    <source>
        <dbReference type="Pfam" id="PF08245"/>
    </source>
</evidence>
<evidence type="ECO:0000256" key="1">
    <source>
        <dbReference type="ARBA" id="ARBA00002714"/>
    </source>
</evidence>
<dbReference type="EC" id="6.3.2.12" evidence="5"/>
<proteinExistence type="inferred from homology"/>
<dbReference type="GO" id="GO:0005737">
    <property type="term" value="C:cytoplasm"/>
    <property type="evidence" value="ECO:0007669"/>
    <property type="project" value="TreeGrafter"/>
</dbReference>
<dbReference type="Gene3D" id="3.90.190.20">
    <property type="entry name" value="Mur ligase, C-terminal domain"/>
    <property type="match status" value="1"/>
</dbReference>
<comment type="catalytic activity">
    <reaction evidence="19">
        <text>(6R)-5,10-methylenetetrahydrofolyl-(gamma-L-Glu)(n) + L-glutamate + ATP = (6R)-5,10-methylenetetrahydrofolyl-(gamma-L-Glu)(n+1) + ADP + phosphate + H(+)</text>
        <dbReference type="Rhea" id="RHEA:51912"/>
        <dbReference type="Rhea" id="RHEA-COMP:13257"/>
        <dbReference type="Rhea" id="RHEA-COMP:13258"/>
        <dbReference type="ChEBI" id="CHEBI:15378"/>
        <dbReference type="ChEBI" id="CHEBI:29985"/>
        <dbReference type="ChEBI" id="CHEBI:30616"/>
        <dbReference type="ChEBI" id="CHEBI:43474"/>
        <dbReference type="ChEBI" id="CHEBI:136572"/>
        <dbReference type="ChEBI" id="CHEBI:456216"/>
        <dbReference type="EC" id="6.3.2.17"/>
    </reaction>
</comment>
<dbReference type="SUPFAM" id="SSF53244">
    <property type="entry name" value="MurD-like peptide ligases, peptide-binding domain"/>
    <property type="match status" value="1"/>
</dbReference>
<dbReference type="UniPathway" id="UPA00077">
    <property type="reaction ID" value="UER00157"/>
</dbReference>
<keyword evidence="11 21" id="KW-0067">ATP-binding</keyword>
<sequence length="439" mass="48847">MNTPQTVSEWLNYMGNIHVSAIDMGLDRVLPVAQALGVLKDDLPHRPYVLTVAGTNGKGSTTALISEICTQAGYKTALYQSPHLISFNERIKIGGVDVDDELLIKAFNACEKARTDCCVSLSFFEMTTLSAFWIFKELNCDVWVLEIGLGGRLDVVNLIDPDVGVITNVGIDHIDWLGDDREKIGFEKAGIIRNDMPVIYGERDMPNSVSQMIHDKNAKYYQYGKDFIYQVHDKYWIYANGAMTLDLPKPNIALINASNAISAILASELTISIDDIKNGLNNVKLSGRFDKRMINGKQWIFDVGHNTHGIQFLMDLFIPFWQTIKANRPTAKLHFVFSMLADKDIDDVLAFINTFDLPIYAWHIGKIDNVRAVAADELHTKIATHLPNSTVYAHDSIAQAVESVETQATHDDVILCFGSFHTIGESLIALGLADNPRSV</sequence>
<dbReference type="Gene3D" id="3.40.1190.10">
    <property type="entry name" value="Mur-like, catalytic domain"/>
    <property type="match status" value="1"/>
</dbReference>
<keyword evidence="12" id="KW-0460">Magnesium</keyword>
<keyword evidence="10 21" id="KW-0547">Nucleotide-binding</keyword>
<dbReference type="GO" id="GO:0046656">
    <property type="term" value="P:folic acid biosynthetic process"/>
    <property type="evidence" value="ECO:0007669"/>
    <property type="project" value="UniProtKB-KW"/>
</dbReference>
<comment type="function">
    <text evidence="1">Functions in two distinct reactions of the de novo folate biosynthetic pathway. Catalyzes the addition of a glutamate residue to dihydropteroate (7,8-dihydropteroate or H2Pte) to form dihydrofolate (7,8-dihydrofolate monoglutamate or H2Pte-Glu). Also catalyzes successive additions of L-glutamate to tetrahydrofolate or 10-formyltetrahydrofolate or 5,10-methylenetetrahydrofolate, leading to folylpolyglutamate derivatives.</text>
</comment>
<dbReference type="SUPFAM" id="SSF53623">
    <property type="entry name" value="MurD-like peptide ligases, catalytic domain"/>
    <property type="match status" value="1"/>
</dbReference>
<dbReference type="GO" id="GO:0008841">
    <property type="term" value="F:dihydrofolate synthase activity"/>
    <property type="evidence" value="ECO:0007669"/>
    <property type="project" value="UniProtKB-EC"/>
</dbReference>
<name>A0A378T991_MORLA</name>
<dbReference type="EC" id="6.3.2.17" evidence="6"/>
<dbReference type="PIRSF" id="PIRSF001563">
    <property type="entry name" value="Folylpolyglu_synth"/>
    <property type="match status" value="1"/>
</dbReference>
<dbReference type="Proteomes" id="UP000254437">
    <property type="component" value="Unassembled WGS sequence"/>
</dbReference>
<dbReference type="EMBL" id="UGQU01000001">
    <property type="protein sequence ID" value="STZ56425.1"/>
    <property type="molecule type" value="Genomic_DNA"/>
</dbReference>
<dbReference type="PANTHER" id="PTHR11136:SF0">
    <property type="entry name" value="DIHYDROFOLATE SYNTHETASE-RELATED"/>
    <property type="match status" value="1"/>
</dbReference>
<evidence type="ECO:0000256" key="2">
    <source>
        <dbReference type="ARBA" id="ARBA00004799"/>
    </source>
</evidence>
<dbReference type="InterPro" id="IPR001645">
    <property type="entry name" value="Folylpolyglutamate_synth"/>
</dbReference>
<evidence type="ECO:0000256" key="10">
    <source>
        <dbReference type="ARBA" id="ARBA00022741"/>
    </source>
</evidence>
<evidence type="ECO:0000256" key="4">
    <source>
        <dbReference type="ARBA" id="ARBA00008276"/>
    </source>
</evidence>
<evidence type="ECO:0000256" key="21">
    <source>
        <dbReference type="PIRNR" id="PIRNR001563"/>
    </source>
</evidence>
<dbReference type="InterPro" id="IPR004101">
    <property type="entry name" value="Mur_ligase_C"/>
</dbReference>
<evidence type="ECO:0000256" key="9">
    <source>
        <dbReference type="ARBA" id="ARBA00022723"/>
    </source>
</evidence>
<keyword evidence="9" id="KW-0479">Metal-binding</keyword>
<comment type="pathway">
    <text evidence="3">Cofactor biosynthesis; tetrahydrofolylpolyglutamate biosynthesis.</text>
</comment>
<evidence type="ECO:0000313" key="25">
    <source>
        <dbReference type="Proteomes" id="UP000254437"/>
    </source>
</evidence>
<comment type="catalytic activity">
    <reaction evidence="18">
        <text>10-formyltetrahydrofolyl-(gamma-L-Glu)(n) + L-glutamate + ATP = 10-formyltetrahydrofolyl-(gamma-L-Glu)(n+1) + ADP + phosphate + H(+)</text>
        <dbReference type="Rhea" id="RHEA:51904"/>
        <dbReference type="Rhea" id="RHEA-COMP:13088"/>
        <dbReference type="Rhea" id="RHEA-COMP:14300"/>
        <dbReference type="ChEBI" id="CHEBI:15378"/>
        <dbReference type="ChEBI" id="CHEBI:29985"/>
        <dbReference type="ChEBI" id="CHEBI:30616"/>
        <dbReference type="ChEBI" id="CHEBI:43474"/>
        <dbReference type="ChEBI" id="CHEBI:134413"/>
        <dbReference type="ChEBI" id="CHEBI:456216"/>
        <dbReference type="EC" id="6.3.2.17"/>
    </reaction>
</comment>
<dbReference type="PANTHER" id="PTHR11136">
    <property type="entry name" value="FOLYLPOLYGLUTAMATE SYNTHASE-RELATED"/>
    <property type="match status" value="1"/>
</dbReference>
<keyword evidence="8 21" id="KW-0436">Ligase</keyword>
<evidence type="ECO:0000256" key="13">
    <source>
        <dbReference type="ARBA" id="ARBA00022909"/>
    </source>
</evidence>
<evidence type="ECO:0000313" key="24">
    <source>
        <dbReference type="EMBL" id="STZ56425.1"/>
    </source>
</evidence>
<dbReference type="GO" id="GO:0005524">
    <property type="term" value="F:ATP binding"/>
    <property type="evidence" value="ECO:0007669"/>
    <property type="project" value="UniProtKB-KW"/>
</dbReference>
<evidence type="ECO:0000256" key="8">
    <source>
        <dbReference type="ARBA" id="ARBA00022598"/>
    </source>
</evidence>
<evidence type="ECO:0000256" key="20">
    <source>
        <dbReference type="ARBA" id="ARBA00049161"/>
    </source>
</evidence>
<evidence type="ECO:0000256" key="7">
    <source>
        <dbReference type="ARBA" id="ARBA00019357"/>
    </source>
</evidence>
<evidence type="ECO:0000256" key="12">
    <source>
        <dbReference type="ARBA" id="ARBA00022842"/>
    </source>
</evidence>
<evidence type="ECO:0000256" key="16">
    <source>
        <dbReference type="ARBA" id="ARBA00032510"/>
    </source>
</evidence>
<dbReference type="RefSeq" id="WP_115006121.1">
    <property type="nucleotide sequence ID" value="NZ_UGQU01000001.1"/>
</dbReference>
<evidence type="ECO:0000256" key="11">
    <source>
        <dbReference type="ARBA" id="ARBA00022840"/>
    </source>
</evidence>
<evidence type="ECO:0000256" key="15">
    <source>
        <dbReference type="ARBA" id="ARBA00030592"/>
    </source>
</evidence>
<comment type="catalytic activity">
    <reaction evidence="17">
        <text>(6S)-5,6,7,8-tetrahydrofolyl-(gamma-L-Glu)(n) + L-glutamate + ATP = (6S)-5,6,7,8-tetrahydrofolyl-(gamma-L-Glu)(n+1) + ADP + phosphate + H(+)</text>
        <dbReference type="Rhea" id="RHEA:10580"/>
        <dbReference type="Rhea" id="RHEA-COMP:14738"/>
        <dbReference type="Rhea" id="RHEA-COMP:14740"/>
        <dbReference type="ChEBI" id="CHEBI:15378"/>
        <dbReference type="ChEBI" id="CHEBI:29985"/>
        <dbReference type="ChEBI" id="CHEBI:30616"/>
        <dbReference type="ChEBI" id="CHEBI:43474"/>
        <dbReference type="ChEBI" id="CHEBI:141005"/>
        <dbReference type="ChEBI" id="CHEBI:456216"/>
        <dbReference type="EC" id="6.3.2.17"/>
    </reaction>
</comment>
<evidence type="ECO:0000256" key="5">
    <source>
        <dbReference type="ARBA" id="ARBA00013023"/>
    </source>
</evidence>
<evidence type="ECO:0000256" key="14">
    <source>
        <dbReference type="ARBA" id="ARBA00030048"/>
    </source>
</evidence>
<dbReference type="STRING" id="477.A9309_02575"/>
<feature type="domain" description="Mur ligase C-terminal" evidence="22">
    <location>
        <begin position="287"/>
        <end position="420"/>
    </location>
</feature>
<organism evidence="24 25">
    <name type="scientific">Moraxella lacunata</name>
    <dbReference type="NCBI Taxonomy" id="477"/>
    <lineage>
        <taxon>Bacteria</taxon>
        <taxon>Pseudomonadati</taxon>
        <taxon>Pseudomonadota</taxon>
        <taxon>Gammaproteobacteria</taxon>
        <taxon>Moraxellales</taxon>
        <taxon>Moraxellaceae</taxon>
        <taxon>Moraxella</taxon>
    </lineage>
</organism>
<dbReference type="Pfam" id="PF02875">
    <property type="entry name" value="Mur_ligase_C"/>
    <property type="match status" value="1"/>
</dbReference>
<reference evidence="24 25" key="1">
    <citation type="submission" date="2018-06" db="EMBL/GenBank/DDBJ databases">
        <authorList>
            <consortium name="Pathogen Informatics"/>
            <person name="Doyle S."/>
        </authorList>
    </citation>
    <scope>NUCLEOTIDE SEQUENCE [LARGE SCALE GENOMIC DNA]</scope>
    <source>
        <strain evidence="24 25">NCTC10359</strain>
    </source>
</reference>
<dbReference type="NCBIfam" id="TIGR01499">
    <property type="entry name" value="folC"/>
    <property type="match status" value="1"/>
</dbReference>
<accession>A0A378T991</accession>
<comment type="catalytic activity">
    <reaction evidence="20">
        <text>7,8-dihydropteroate + L-glutamate + ATP = 7,8-dihydrofolate + ADP + phosphate + H(+)</text>
        <dbReference type="Rhea" id="RHEA:23584"/>
        <dbReference type="ChEBI" id="CHEBI:15378"/>
        <dbReference type="ChEBI" id="CHEBI:17839"/>
        <dbReference type="ChEBI" id="CHEBI:29985"/>
        <dbReference type="ChEBI" id="CHEBI:30616"/>
        <dbReference type="ChEBI" id="CHEBI:43474"/>
        <dbReference type="ChEBI" id="CHEBI:57451"/>
        <dbReference type="ChEBI" id="CHEBI:456216"/>
        <dbReference type="EC" id="6.3.2.12"/>
    </reaction>
</comment>
<feature type="domain" description="Mur ligase central" evidence="23">
    <location>
        <begin position="52"/>
        <end position="227"/>
    </location>
</feature>
<dbReference type="GO" id="GO:0046654">
    <property type="term" value="P:tetrahydrofolate biosynthetic process"/>
    <property type="evidence" value="ECO:0007669"/>
    <property type="project" value="UniProtKB-UniPathway"/>
</dbReference>
<evidence type="ECO:0000256" key="19">
    <source>
        <dbReference type="ARBA" id="ARBA00049035"/>
    </source>
</evidence>
<evidence type="ECO:0000259" key="22">
    <source>
        <dbReference type="Pfam" id="PF02875"/>
    </source>
</evidence>